<evidence type="ECO:0000313" key="2">
    <source>
        <dbReference type="EMBL" id="MCC0178370.1"/>
    </source>
</evidence>
<comment type="caution">
    <text evidence="2">The sequence shown here is derived from an EMBL/GenBank/DDBJ whole genome shotgun (WGS) entry which is preliminary data.</text>
</comment>
<dbReference type="EMBL" id="JADWDC010000041">
    <property type="protein sequence ID" value="MCC0178370.1"/>
    <property type="molecule type" value="Genomic_DNA"/>
</dbReference>
<dbReference type="Pfam" id="PF18885">
    <property type="entry name" value="DUF5648"/>
    <property type="match status" value="1"/>
</dbReference>
<dbReference type="AlphaFoldDB" id="A0A964BV30"/>
<feature type="domain" description="DUF5648" evidence="1">
    <location>
        <begin position="245"/>
        <end position="391"/>
    </location>
</feature>
<reference evidence="2" key="1">
    <citation type="journal article" date="2021" name="Antonie Van Leeuwenhoek">
        <title>Draft genome and description of Waterburya agarophytonicola gen. nov. sp. nov. (Pleurocapsales, Cyanobacteria): a seaweed symbiont.</title>
        <authorList>
            <person name="Bonthond G."/>
            <person name="Shalygin S."/>
            <person name="Bayer T."/>
            <person name="Weinberger F."/>
        </authorList>
    </citation>
    <scope>NUCLEOTIDE SEQUENCE</scope>
    <source>
        <strain evidence="2">KI4</strain>
    </source>
</reference>
<sequence length="396" mass="43581">MRNDDEPLPPSPDLVEVTVTVENLSPEQGTALTPLWVGFHDGDFDTYDRNRPASAGLESLAEDGDTTLFSEEFLNSGAGFVEDVIVGDGGANPGVIDVGETTSFTFTVDRSLASSRYLNYAAMVLPSNDGFIANGDPIAHEIFDQDGNFLGADFTVAGNEVLDAGTEVNDEAENSTAFFSQAEPNTGEIENGLVTTHPGFDPDGRILSSSDFTNADFTAEDYQIARITVTADGFEPEAPEDDDVEVYRFFNNDLQLEFYTANEFERDYLVENFPQYQLQGVSFIAADEPVEGEDISGVDPVYRFFNTSTGVHLYTTSDIEKDAAIENSNYSFEGIAYYGYESEQEGTVPLYRFYNESLDAHFYTPSSETKDIYLESPDYQPEGENGIAFYVEPAEI</sequence>
<keyword evidence="3" id="KW-1185">Reference proteome</keyword>
<dbReference type="InterPro" id="IPR009465">
    <property type="entry name" value="Spondin_N"/>
</dbReference>
<dbReference type="NCBIfam" id="NF038123">
    <property type="entry name" value="NF038123_dom"/>
    <property type="match status" value="1"/>
</dbReference>
<accession>A0A964BV30</accession>
<gene>
    <name evidence="2" type="ORF">I4641_15420</name>
</gene>
<evidence type="ECO:0000313" key="3">
    <source>
        <dbReference type="Proteomes" id="UP000729733"/>
    </source>
</evidence>
<protein>
    <submittedName>
        <fullName evidence="2">Spondin domain-containing protein</fullName>
    </submittedName>
</protein>
<proteinExistence type="predicted"/>
<dbReference type="InterPro" id="IPR043708">
    <property type="entry name" value="DUF5648"/>
</dbReference>
<dbReference type="Gene3D" id="2.60.40.2130">
    <property type="entry name" value="F-spondin domain"/>
    <property type="match status" value="1"/>
</dbReference>
<dbReference type="Proteomes" id="UP000729733">
    <property type="component" value="Unassembled WGS sequence"/>
</dbReference>
<name>A0A964BV30_9CYAN</name>
<dbReference type="InterPro" id="IPR038678">
    <property type="entry name" value="Spondin_N_sf"/>
</dbReference>
<evidence type="ECO:0000259" key="1">
    <source>
        <dbReference type="Pfam" id="PF18885"/>
    </source>
</evidence>
<organism evidence="2 3">
    <name type="scientific">Waterburya agarophytonicola KI4</name>
    <dbReference type="NCBI Taxonomy" id="2874699"/>
    <lineage>
        <taxon>Bacteria</taxon>
        <taxon>Bacillati</taxon>
        <taxon>Cyanobacteriota</taxon>
        <taxon>Cyanophyceae</taxon>
        <taxon>Pleurocapsales</taxon>
        <taxon>Hyellaceae</taxon>
        <taxon>Waterburya</taxon>
        <taxon>Waterburya agarophytonicola</taxon>
    </lineage>
</organism>